<comment type="similarity">
    <text evidence="1">Belongs to the MEMO1 family.</text>
</comment>
<evidence type="ECO:0000313" key="3">
    <source>
        <dbReference type="Proteomes" id="UP001438707"/>
    </source>
</evidence>
<evidence type="ECO:0008006" key="4">
    <source>
        <dbReference type="Google" id="ProtNLM"/>
    </source>
</evidence>
<dbReference type="PANTHER" id="PTHR11060">
    <property type="entry name" value="PROTEIN MEMO1"/>
    <property type="match status" value="1"/>
</dbReference>
<name>A0AAW1R3G3_9CHLO</name>
<comment type="caution">
    <text evidence="2">The sequence shown here is derived from an EMBL/GenBank/DDBJ whole genome shotgun (WGS) entry which is preliminary data.</text>
</comment>
<gene>
    <name evidence="2" type="ORF">WJX74_009342</name>
</gene>
<organism evidence="2 3">
    <name type="scientific">Apatococcus lobatus</name>
    <dbReference type="NCBI Taxonomy" id="904363"/>
    <lineage>
        <taxon>Eukaryota</taxon>
        <taxon>Viridiplantae</taxon>
        <taxon>Chlorophyta</taxon>
        <taxon>core chlorophytes</taxon>
        <taxon>Trebouxiophyceae</taxon>
        <taxon>Chlorellales</taxon>
        <taxon>Chlorellaceae</taxon>
        <taxon>Apatococcus</taxon>
    </lineage>
</organism>
<dbReference type="InterPro" id="IPR002737">
    <property type="entry name" value="MEMO1_fam"/>
</dbReference>
<dbReference type="Pfam" id="PF01875">
    <property type="entry name" value="Memo"/>
    <property type="match status" value="1"/>
</dbReference>
<dbReference type="HAMAP" id="MF_00055">
    <property type="entry name" value="MEMO1"/>
    <property type="match status" value="1"/>
</dbReference>
<dbReference type="Gene3D" id="3.40.830.10">
    <property type="entry name" value="LigB-like"/>
    <property type="match status" value="1"/>
</dbReference>
<evidence type="ECO:0000313" key="2">
    <source>
        <dbReference type="EMBL" id="KAK9828333.1"/>
    </source>
</evidence>
<dbReference type="EMBL" id="JALJOS010000016">
    <property type="protein sequence ID" value="KAK9828333.1"/>
    <property type="molecule type" value="Genomic_DNA"/>
</dbReference>
<accession>A0AAW1R3G3</accession>
<dbReference type="PANTHER" id="PTHR11060:SF0">
    <property type="entry name" value="PROTEIN MEMO1"/>
    <property type="match status" value="1"/>
</dbReference>
<dbReference type="Proteomes" id="UP001438707">
    <property type="component" value="Unassembled WGS sequence"/>
</dbReference>
<evidence type="ECO:0000256" key="1">
    <source>
        <dbReference type="ARBA" id="ARBA00006315"/>
    </source>
</evidence>
<dbReference type="AlphaFoldDB" id="A0AAW1R3G3"/>
<sequence length="296" mass="33109">MPRSVRQPIHAGSWYDAEGDKLSASLTEWLRTAKRPGTAFAQAIVSPHAGYRYCGDVAAYAYSQVQVQRIKRIFILGPSHHVYLRRCALSNAAVYQTPLGSLEIDRDICAQLMATGDFQTMELDVDEAEHSIEMQLPYVRHIFRDEDIKIVPIMVGSLMAESEARYAEILTPYFKGASSLFVISSDFCHWGSRFSYTFQNPAQGPIHKSIEWLDRLGMDIIEKGNAPDFHAYLKSYGNTICGRHPIGILLHILQNLTPPCKTQFVKYSQSSKCKSPQDSSVSYAAAVVCKEPHTAA</sequence>
<proteinExistence type="inferred from homology"/>
<protein>
    <recommendedName>
        <fullName evidence="4">Protein MEMO1</fullName>
    </recommendedName>
</protein>
<keyword evidence="3" id="KW-1185">Reference proteome</keyword>
<reference evidence="2 3" key="1">
    <citation type="journal article" date="2024" name="Nat. Commun.">
        <title>Phylogenomics reveals the evolutionary origins of lichenization in chlorophyte algae.</title>
        <authorList>
            <person name="Puginier C."/>
            <person name="Libourel C."/>
            <person name="Otte J."/>
            <person name="Skaloud P."/>
            <person name="Haon M."/>
            <person name="Grisel S."/>
            <person name="Petersen M."/>
            <person name="Berrin J.G."/>
            <person name="Delaux P.M."/>
            <person name="Dal Grande F."/>
            <person name="Keller J."/>
        </authorList>
    </citation>
    <scope>NUCLEOTIDE SEQUENCE [LARGE SCALE GENOMIC DNA]</scope>
    <source>
        <strain evidence="2 3">SAG 2145</strain>
    </source>
</reference>
<dbReference type="CDD" id="cd07361">
    <property type="entry name" value="MEMO_like"/>
    <property type="match status" value="1"/>
</dbReference>
<dbReference type="NCBIfam" id="TIGR04336">
    <property type="entry name" value="AmmeMemoSam_B"/>
    <property type="match status" value="1"/>
</dbReference>